<evidence type="ECO:0000313" key="7">
    <source>
        <dbReference type="Proteomes" id="UP000029640"/>
    </source>
</evidence>
<evidence type="ECO:0000256" key="3">
    <source>
        <dbReference type="HAMAP-Rule" id="MF_01820"/>
    </source>
</evidence>
<dbReference type="InterPro" id="IPR012340">
    <property type="entry name" value="NA-bd_OB-fold"/>
</dbReference>
<feature type="domain" description="EngC GTPase" evidence="4">
    <location>
        <begin position="118"/>
        <end position="266"/>
    </location>
</feature>
<keyword evidence="3" id="KW-0862">Zinc</keyword>
<gene>
    <name evidence="3" type="primary">rsgA</name>
    <name evidence="6" type="ORF">HRUBRA_01685</name>
</gene>
<dbReference type="SUPFAM" id="SSF52540">
    <property type="entry name" value="P-loop containing nucleoside triphosphate hydrolases"/>
    <property type="match status" value="1"/>
</dbReference>
<evidence type="ECO:0000259" key="5">
    <source>
        <dbReference type="PROSITE" id="PS51721"/>
    </source>
</evidence>
<dbReference type="PATRIC" id="fig|1265313.6.peg.1666"/>
<comment type="caution">
    <text evidence="6">The sequence shown here is derived from an EMBL/GenBank/DDBJ whole genome shotgun (WGS) entry which is preliminary data.</text>
</comment>
<feature type="binding site" evidence="3">
    <location>
        <begin position="210"/>
        <end position="218"/>
    </location>
    <ligand>
        <name>GTP</name>
        <dbReference type="ChEBI" id="CHEBI:37565"/>
    </ligand>
</feature>
<dbReference type="GO" id="GO:0019843">
    <property type="term" value="F:rRNA binding"/>
    <property type="evidence" value="ECO:0007669"/>
    <property type="project" value="UniProtKB-KW"/>
</dbReference>
<dbReference type="GO" id="GO:0042274">
    <property type="term" value="P:ribosomal small subunit biogenesis"/>
    <property type="evidence" value="ECO:0007669"/>
    <property type="project" value="UniProtKB-UniRule"/>
</dbReference>
<dbReference type="PROSITE" id="PS51721">
    <property type="entry name" value="G_CP"/>
    <property type="match status" value="1"/>
</dbReference>
<sequence length="331" mass="35626">MTKRRLTRQQAWRIEKIQAERARRAERREAVAGGDERLGPETGGVVIAHYGSQLDVEGDGEAGAPQRCHLRANLDGLVTGDRVVFRAGEPIGVVVARLPRRSLLSRPDARGEPRPVAANIDQVAIVIAAQPAPHRNLIDRYLVATEAMGADALLVVNKVDLLDEPAPAAAMAALLAPYQGLGYRVIKTSRETALKTLGAALAGHTSVLVGQSGVGKTSLVNALLPGLDRRTGELSGPGRKGRHTTTTAELHHLPGGGDLIDSPGIREFGLDHLPREQVAEGFREFRPFLGHCRFRDCRHRDEPGCALLSAVEAGAISRERLASYRHIVDEG</sequence>
<dbReference type="GO" id="GO:0003924">
    <property type="term" value="F:GTPase activity"/>
    <property type="evidence" value="ECO:0007669"/>
    <property type="project" value="UniProtKB-UniRule"/>
</dbReference>
<dbReference type="Gene3D" id="3.40.50.300">
    <property type="entry name" value="P-loop containing nucleotide triphosphate hydrolases"/>
    <property type="match status" value="1"/>
</dbReference>
<reference evidence="6 7" key="1">
    <citation type="journal article" date="2014" name="Genome Announc.">
        <title>Genome Sequence of Gammaproteobacterial Pseudohaliea rubra Type Strain DSM 19751, Isolated from Coastal Seawater of the Mediterranean Sea.</title>
        <authorList>
            <person name="Spring S."/>
            <person name="Fiebig A."/>
            <person name="Riedel T."/>
            <person name="Goker M."/>
            <person name="Klenk H.P."/>
        </authorList>
    </citation>
    <scope>NUCLEOTIDE SEQUENCE [LARGE SCALE GENOMIC DNA]</scope>
    <source>
        <strain evidence="6 7">DSM 19751</strain>
    </source>
</reference>
<keyword evidence="3" id="KW-0699">rRNA-binding</keyword>
<evidence type="ECO:0000259" key="4">
    <source>
        <dbReference type="PROSITE" id="PS50936"/>
    </source>
</evidence>
<dbReference type="Proteomes" id="UP000029640">
    <property type="component" value="Unassembled WGS sequence"/>
</dbReference>
<dbReference type="eggNOG" id="COG1162">
    <property type="taxonomic scope" value="Bacteria"/>
</dbReference>
<organism evidence="6 7">
    <name type="scientific">Pseudohaliea rubra DSM 19751</name>
    <dbReference type="NCBI Taxonomy" id="1265313"/>
    <lineage>
        <taxon>Bacteria</taxon>
        <taxon>Pseudomonadati</taxon>
        <taxon>Pseudomonadota</taxon>
        <taxon>Gammaproteobacteria</taxon>
        <taxon>Cellvibrionales</taxon>
        <taxon>Halieaceae</taxon>
        <taxon>Pseudohaliea</taxon>
    </lineage>
</organism>
<dbReference type="InterPro" id="IPR010914">
    <property type="entry name" value="RsgA_GTPase_dom"/>
</dbReference>
<dbReference type="EC" id="3.6.1.-" evidence="3"/>
<feature type="domain" description="CP-type G" evidence="5">
    <location>
        <begin position="101"/>
        <end position="268"/>
    </location>
</feature>
<feature type="binding site" evidence="3">
    <location>
        <position position="292"/>
    </location>
    <ligand>
        <name>Zn(2+)</name>
        <dbReference type="ChEBI" id="CHEBI:29105"/>
    </ligand>
</feature>
<comment type="similarity">
    <text evidence="3">Belongs to the TRAFAC class YlqF/YawG GTPase family. RsgA subfamily.</text>
</comment>
<feature type="binding site" evidence="3">
    <location>
        <position position="299"/>
    </location>
    <ligand>
        <name>Zn(2+)</name>
        <dbReference type="ChEBI" id="CHEBI:29105"/>
    </ligand>
</feature>
<dbReference type="PANTHER" id="PTHR32120:SF11">
    <property type="entry name" value="SMALL RIBOSOMAL SUBUNIT BIOGENESIS GTPASE RSGA 1, MITOCHONDRIAL-RELATED"/>
    <property type="match status" value="1"/>
</dbReference>
<name>A0A095VRM9_9GAMM</name>
<protein>
    <recommendedName>
        <fullName evidence="3">Small ribosomal subunit biogenesis GTPase RsgA</fullName>
        <ecNumber evidence="3">3.6.1.-</ecNumber>
    </recommendedName>
</protein>
<comment type="subcellular location">
    <subcellularLocation>
        <location evidence="3">Cytoplasm</location>
    </subcellularLocation>
</comment>
<keyword evidence="3" id="KW-0690">Ribosome biogenesis</keyword>
<keyword evidence="2 3" id="KW-0342">GTP-binding</keyword>
<comment type="function">
    <text evidence="3">One of several proteins that assist in the late maturation steps of the functional core of the 30S ribosomal subunit. Helps release RbfA from mature subunits. May play a role in the assembly of ribosomal proteins into the subunit. Circularly permuted GTPase that catalyzes slow GTP hydrolysis, GTPase activity is stimulated by the 30S ribosomal subunit.</text>
</comment>
<comment type="cofactor">
    <cofactor evidence="3">
        <name>Zn(2+)</name>
        <dbReference type="ChEBI" id="CHEBI:29105"/>
    </cofactor>
    <text evidence="3">Binds 1 zinc ion per subunit.</text>
</comment>
<dbReference type="OrthoDB" id="9809485at2"/>
<dbReference type="PANTHER" id="PTHR32120">
    <property type="entry name" value="SMALL RIBOSOMAL SUBUNIT BIOGENESIS GTPASE RSGA"/>
    <property type="match status" value="1"/>
</dbReference>
<comment type="subunit">
    <text evidence="3">Monomer. Associates with 30S ribosomal subunit, binds 16S rRNA.</text>
</comment>
<dbReference type="InterPro" id="IPR030378">
    <property type="entry name" value="G_CP_dom"/>
</dbReference>
<keyword evidence="3" id="KW-0479">Metal-binding</keyword>
<evidence type="ECO:0000256" key="1">
    <source>
        <dbReference type="ARBA" id="ARBA00022741"/>
    </source>
</evidence>
<dbReference type="GO" id="GO:0005525">
    <property type="term" value="F:GTP binding"/>
    <property type="evidence" value="ECO:0007669"/>
    <property type="project" value="UniProtKB-UniRule"/>
</dbReference>
<dbReference type="InterPro" id="IPR004881">
    <property type="entry name" value="Ribosome_biogen_GTPase_RsgA"/>
</dbReference>
<evidence type="ECO:0000313" key="6">
    <source>
        <dbReference type="EMBL" id="KGE03748.1"/>
    </source>
</evidence>
<keyword evidence="3" id="KW-0963">Cytoplasm</keyword>
<dbReference type="InterPro" id="IPR027417">
    <property type="entry name" value="P-loop_NTPase"/>
</dbReference>
<dbReference type="NCBIfam" id="TIGR00157">
    <property type="entry name" value="ribosome small subunit-dependent GTPase A"/>
    <property type="match status" value="1"/>
</dbReference>
<proteinExistence type="inferred from homology"/>
<keyword evidence="3" id="KW-0694">RNA-binding</keyword>
<dbReference type="GO" id="GO:0005737">
    <property type="term" value="C:cytoplasm"/>
    <property type="evidence" value="ECO:0007669"/>
    <property type="project" value="UniProtKB-SubCell"/>
</dbReference>
<dbReference type="RefSeq" id="WP_035517110.1">
    <property type="nucleotide sequence ID" value="NZ_KN234774.1"/>
</dbReference>
<accession>A0A095VRM9</accession>
<dbReference type="PROSITE" id="PS50936">
    <property type="entry name" value="ENGC_GTPASE"/>
    <property type="match status" value="1"/>
</dbReference>
<feature type="binding site" evidence="3">
    <location>
        <begin position="157"/>
        <end position="160"/>
    </location>
    <ligand>
        <name>GTP</name>
        <dbReference type="ChEBI" id="CHEBI:37565"/>
    </ligand>
</feature>
<feature type="binding site" evidence="3">
    <location>
        <position position="297"/>
    </location>
    <ligand>
        <name>Zn(2+)</name>
        <dbReference type="ChEBI" id="CHEBI:29105"/>
    </ligand>
</feature>
<dbReference type="Gene3D" id="1.10.40.50">
    <property type="entry name" value="Probable gtpase engc, domain 3"/>
    <property type="match status" value="1"/>
</dbReference>
<keyword evidence="1 3" id="KW-0547">Nucleotide-binding</keyword>
<dbReference type="CDD" id="cd01854">
    <property type="entry name" value="YjeQ_EngC"/>
    <property type="match status" value="1"/>
</dbReference>
<evidence type="ECO:0000256" key="2">
    <source>
        <dbReference type="ARBA" id="ARBA00023134"/>
    </source>
</evidence>
<dbReference type="Gene3D" id="2.40.50.140">
    <property type="entry name" value="Nucleic acid-binding proteins"/>
    <property type="match status" value="1"/>
</dbReference>
<dbReference type="AlphaFoldDB" id="A0A095VRM9"/>
<dbReference type="NCBIfam" id="NF008931">
    <property type="entry name" value="PRK12288.1"/>
    <property type="match status" value="1"/>
</dbReference>
<dbReference type="HOGENOM" id="CLU_033617_2_0_6"/>
<keyword evidence="3" id="KW-0378">Hydrolase</keyword>
<dbReference type="STRING" id="1265313.HRUBRA_01685"/>
<dbReference type="EMBL" id="AUVB01000050">
    <property type="protein sequence ID" value="KGE03748.1"/>
    <property type="molecule type" value="Genomic_DNA"/>
</dbReference>
<dbReference type="HAMAP" id="MF_01820">
    <property type="entry name" value="GTPase_RsgA"/>
    <property type="match status" value="1"/>
</dbReference>
<dbReference type="Pfam" id="PF03193">
    <property type="entry name" value="RsgA_GTPase"/>
    <property type="match status" value="1"/>
</dbReference>
<feature type="binding site" evidence="3">
    <location>
        <position position="305"/>
    </location>
    <ligand>
        <name>Zn(2+)</name>
        <dbReference type="ChEBI" id="CHEBI:29105"/>
    </ligand>
</feature>
<dbReference type="GO" id="GO:0046872">
    <property type="term" value="F:metal ion binding"/>
    <property type="evidence" value="ECO:0007669"/>
    <property type="project" value="UniProtKB-KW"/>
</dbReference>
<keyword evidence="7" id="KW-1185">Reference proteome</keyword>